<name>A0A1H8H2E1_9RHOB</name>
<keyword evidence="3" id="KW-1185">Reference proteome</keyword>
<dbReference type="RefSeq" id="WP_089904424.1">
    <property type="nucleotide sequence ID" value="NZ_FOCI01000019.1"/>
</dbReference>
<sequence>MPSQPILGPSIADQITRVEGGLVIPPPKGDQNRSVQKSGVLDADGGFVERSITWRNGTQVNVEPPMPAAADIADLPGRWMYAGPLFGHFGHFLVESISRLWALDQLRGQIDGIVFTPKFQNRPQHILSVYQPMLESLGVDVKILNIEDPTRVETLFVPQQGFGMFEMIEGAPEFRDFINANAGRDVTPEGPEKIYISRSALPPARGSLLGEKRLEALLEDEGYTIYHPQKDSFATQMATYKAARYVISVDGSPLHMTGLVGDSGQKVACIARRAGDLDRIFARQFKAFKDVDVVTISALVQDWIPETDNRPSRVSFGEVDFGVMYDRLKAGGFITGTDRWAPFDDASRADLLSELALSQKVGFKAFAA</sequence>
<dbReference type="OrthoDB" id="7843421at2"/>
<dbReference type="Pfam" id="PF04577">
    <property type="entry name" value="Glyco_transf_61"/>
    <property type="match status" value="1"/>
</dbReference>
<dbReference type="GO" id="GO:0016757">
    <property type="term" value="F:glycosyltransferase activity"/>
    <property type="evidence" value="ECO:0007669"/>
    <property type="project" value="InterPro"/>
</dbReference>
<reference evidence="2 3" key="1">
    <citation type="submission" date="2016-10" db="EMBL/GenBank/DDBJ databases">
        <authorList>
            <person name="de Groot N.N."/>
        </authorList>
    </citation>
    <scope>NUCLEOTIDE SEQUENCE [LARGE SCALE GENOMIC DNA]</scope>
    <source>
        <strain evidence="2 3">DSM 16213</strain>
    </source>
</reference>
<dbReference type="InterPro" id="IPR049625">
    <property type="entry name" value="Glyco_transf_61_cat"/>
</dbReference>
<dbReference type="Proteomes" id="UP000199585">
    <property type="component" value="Unassembled WGS sequence"/>
</dbReference>
<evidence type="ECO:0000313" key="3">
    <source>
        <dbReference type="Proteomes" id="UP000199585"/>
    </source>
</evidence>
<dbReference type="AlphaFoldDB" id="A0A1H8H2E1"/>
<evidence type="ECO:0000313" key="2">
    <source>
        <dbReference type="EMBL" id="SEN50416.1"/>
    </source>
</evidence>
<dbReference type="STRING" id="245187.SAMN04488003_11912"/>
<organism evidence="2 3">
    <name type="scientific">Loktanella fryxellensis</name>
    <dbReference type="NCBI Taxonomy" id="245187"/>
    <lineage>
        <taxon>Bacteria</taxon>
        <taxon>Pseudomonadati</taxon>
        <taxon>Pseudomonadota</taxon>
        <taxon>Alphaproteobacteria</taxon>
        <taxon>Rhodobacterales</taxon>
        <taxon>Roseobacteraceae</taxon>
        <taxon>Loktanella</taxon>
    </lineage>
</organism>
<feature type="domain" description="Glycosyltransferase 61 catalytic" evidence="1">
    <location>
        <begin position="89"/>
        <end position="255"/>
    </location>
</feature>
<protein>
    <recommendedName>
        <fullName evidence="1">Glycosyltransferase 61 catalytic domain-containing protein</fullName>
    </recommendedName>
</protein>
<accession>A0A1H8H2E1</accession>
<evidence type="ECO:0000259" key="1">
    <source>
        <dbReference type="Pfam" id="PF04577"/>
    </source>
</evidence>
<dbReference type="EMBL" id="FOCI01000019">
    <property type="protein sequence ID" value="SEN50416.1"/>
    <property type="molecule type" value="Genomic_DNA"/>
</dbReference>
<gene>
    <name evidence="2" type="ORF">SAMN04488003_11912</name>
</gene>
<proteinExistence type="predicted"/>